<reference evidence="1" key="2">
    <citation type="submission" date="2025-09" db="UniProtKB">
        <authorList>
            <consortium name="Ensembl"/>
        </authorList>
    </citation>
    <scope>IDENTIFICATION</scope>
</reference>
<evidence type="ECO:0000313" key="1">
    <source>
        <dbReference type="Ensembl" id="ENSMMOP00000012228.1"/>
    </source>
</evidence>
<protein>
    <submittedName>
        <fullName evidence="1">Uncharacterized protein</fullName>
    </submittedName>
</protein>
<dbReference type="AlphaFoldDB" id="A0A3Q3WCI9"/>
<dbReference type="Proteomes" id="UP000261620">
    <property type="component" value="Unplaced"/>
</dbReference>
<reference evidence="1" key="1">
    <citation type="submission" date="2025-08" db="UniProtKB">
        <authorList>
            <consortium name="Ensembl"/>
        </authorList>
    </citation>
    <scope>IDENTIFICATION</scope>
</reference>
<accession>A0A3Q3WCI9</accession>
<name>A0A3Q3WCI9_MOLML</name>
<sequence>MRAGVVTVNTRGVMGDPAGAPAETWKRDIVRQLKRRDLSQHAMFQDLVRFCTTSSRFCESTPSGHTRLFRWDRGWWGSRNADSQTRSSLLSVFFRSASVTSPRILTSIKELFE</sequence>
<keyword evidence="2" id="KW-1185">Reference proteome</keyword>
<evidence type="ECO:0000313" key="2">
    <source>
        <dbReference type="Proteomes" id="UP000261620"/>
    </source>
</evidence>
<dbReference type="Ensembl" id="ENSMMOT00000012432.1">
    <property type="protein sequence ID" value="ENSMMOP00000012228.1"/>
    <property type="gene ID" value="ENSMMOG00000009401.1"/>
</dbReference>
<proteinExistence type="predicted"/>
<organism evidence="1 2">
    <name type="scientific">Mola mola</name>
    <name type="common">Ocean sunfish</name>
    <name type="synonym">Tetraodon mola</name>
    <dbReference type="NCBI Taxonomy" id="94237"/>
    <lineage>
        <taxon>Eukaryota</taxon>
        <taxon>Metazoa</taxon>
        <taxon>Chordata</taxon>
        <taxon>Craniata</taxon>
        <taxon>Vertebrata</taxon>
        <taxon>Euteleostomi</taxon>
        <taxon>Actinopterygii</taxon>
        <taxon>Neopterygii</taxon>
        <taxon>Teleostei</taxon>
        <taxon>Neoteleostei</taxon>
        <taxon>Acanthomorphata</taxon>
        <taxon>Eupercaria</taxon>
        <taxon>Tetraodontiformes</taxon>
        <taxon>Molidae</taxon>
        <taxon>Mola</taxon>
    </lineage>
</organism>